<dbReference type="OrthoDB" id="2789670at2759"/>
<dbReference type="OMA" id="KLCIHEV"/>
<feature type="transmembrane region" description="Helical" evidence="14">
    <location>
        <begin position="6"/>
        <end position="29"/>
    </location>
</feature>
<keyword evidence="10 13" id="KW-0408">Iron</keyword>
<dbReference type="InterPro" id="IPR050364">
    <property type="entry name" value="Cytochrome_P450_fung"/>
</dbReference>
<keyword evidence="9" id="KW-0560">Oxidoreductase</keyword>
<evidence type="ECO:0000256" key="6">
    <source>
        <dbReference type="ARBA" id="ARBA00022692"/>
    </source>
</evidence>
<evidence type="ECO:0000256" key="1">
    <source>
        <dbReference type="ARBA" id="ARBA00001971"/>
    </source>
</evidence>
<dbReference type="SUPFAM" id="SSF48264">
    <property type="entry name" value="Cytochrome P450"/>
    <property type="match status" value="1"/>
</dbReference>
<evidence type="ECO:0000256" key="8">
    <source>
        <dbReference type="ARBA" id="ARBA00022989"/>
    </source>
</evidence>
<keyword evidence="11" id="KW-0503">Monooxygenase</keyword>
<evidence type="ECO:0000256" key="9">
    <source>
        <dbReference type="ARBA" id="ARBA00023002"/>
    </source>
</evidence>
<evidence type="ECO:0000256" key="14">
    <source>
        <dbReference type="SAM" id="Phobius"/>
    </source>
</evidence>
<dbReference type="InterPro" id="IPR002401">
    <property type="entry name" value="Cyt_P450_E_grp-I"/>
</dbReference>
<evidence type="ECO:0000313" key="16">
    <source>
        <dbReference type="Proteomes" id="UP000030653"/>
    </source>
</evidence>
<dbReference type="Gene3D" id="1.10.630.10">
    <property type="entry name" value="Cytochrome P450"/>
    <property type="match status" value="1"/>
</dbReference>
<dbReference type="GO" id="GO:0016705">
    <property type="term" value="F:oxidoreductase activity, acting on paired donors, with incorporation or reduction of molecular oxygen"/>
    <property type="evidence" value="ECO:0007669"/>
    <property type="project" value="InterPro"/>
</dbReference>
<keyword evidence="6 14" id="KW-0812">Transmembrane</keyword>
<dbReference type="InterPro" id="IPR001128">
    <property type="entry name" value="Cyt_P450"/>
</dbReference>
<dbReference type="PRINTS" id="PR00463">
    <property type="entry name" value="EP450I"/>
</dbReference>
<reference evidence="15 16" key="1">
    <citation type="journal article" date="2012" name="Science">
        <title>The Paleozoic origin of enzymatic lignin decomposition reconstructed from 31 fungal genomes.</title>
        <authorList>
            <person name="Floudas D."/>
            <person name="Binder M."/>
            <person name="Riley R."/>
            <person name="Barry K."/>
            <person name="Blanchette R.A."/>
            <person name="Henrissat B."/>
            <person name="Martinez A.T."/>
            <person name="Otillar R."/>
            <person name="Spatafora J.W."/>
            <person name="Yadav J.S."/>
            <person name="Aerts A."/>
            <person name="Benoit I."/>
            <person name="Boyd A."/>
            <person name="Carlson A."/>
            <person name="Copeland A."/>
            <person name="Coutinho P.M."/>
            <person name="de Vries R.P."/>
            <person name="Ferreira P."/>
            <person name="Findley K."/>
            <person name="Foster B."/>
            <person name="Gaskell J."/>
            <person name="Glotzer D."/>
            <person name="Gorecki P."/>
            <person name="Heitman J."/>
            <person name="Hesse C."/>
            <person name="Hori C."/>
            <person name="Igarashi K."/>
            <person name="Jurgens J.A."/>
            <person name="Kallen N."/>
            <person name="Kersten P."/>
            <person name="Kohler A."/>
            <person name="Kuees U."/>
            <person name="Kumar T.K.A."/>
            <person name="Kuo A."/>
            <person name="LaButti K."/>
            <person name="Larrondo L.F."/>
            <person name="Lindquist E."/>
            <person name="Ling A."/>
            <person name="Lombard V."/>
            <person name="Lucas S."/>
            <person name="Lundell T."/>
            <person name="Martin R."/>
            <person name="McLaughlin D.J."/>
            <person name="Morgenstern I."/>
            <person name="Morin E."/>
            <person name="Murat C."/>
            <person name="Nagy L.G."/>
            <person name="Nolan M."/>
            <person name="Ohm R.A."/>
            <person name="Patyshakuliyeva A."/>
            <person name="Rokas A."/>
            <person name="Ruiz-Duenas F.J."/>
            <person name="Sabat G."/>
            <person name="Salamov A."/>
            <person name="Samejima M."/>
            <person name="Schmutz J."/>
            <person name="Slot J.C."/>
            <person name="St John F."/>
            <person name="Stenlid J."/>
            <person name="Sun H."/>
            <person name="Sun S."/>
            <person name="Syed K."/>
            <person name="Tsang A."/>
            <person name="Wiebenga A."/>
            <person name="Young D."/>
            <person name="Pisabarro A."/>
            <person name="Eastwood D.C."/>
            <person name="Martin F."/>
            <person name="Cullen D."/>
            <person name="Grigoriev I.V."/>
            <person name="Hibbett D.S."/>
        </authorList>
    </citation>
    <scope>NUCLEOTIDE SEQUENCE [LARGE SCALE GENOMIC DNA]</scope>
    <source>
        <strain evidence="15 16">DJM-731 SS1</strain>
    </source>
</reference>
<dbReference type="InterPro" id="IPR036396">
    <property type="entry name" value="Cyt_P450_sf"/>
</dbReference>
<protein>
    <submittedName>
        <fullName evidence="15">Cytochrome P450</fullName>
    </submittedName>
</protein>
<proteinExistence type="inferred from homology"/>
<dbReference type="GO" id="GO:0016020">
    <property type="term" value="C:membrane"/>
    <property type="evidence" value="ECO:0007669"/>
    <property type="project" value="UniProtKB-SubCell"/>
</dbReference>
<dbReference type="EMBL" id="JH795864">
    <property type="protein sequence ID" value="EJU01337.1"/>
    <property type="molecule type" value="Genomic_DNA"/>
</dbReference>
<evidence type="ECO:0000256" key="12">
    <source>
        <dbReference type="ARBA" id="ARBA00023136"/>
    </source>
</evidence>
<dbReference type="CDD" id="cd11065">
    <property type="entry name" value="CYP64-like"/>
    <property type="match status" value="1"/>
</dbReference>
<evidence type="ECO:0000256" key="10">
    <source>
        <dbReference type="ARBA" id="ARBA00023004"/>
    </source>
</evidence>
<comment type="pathway">
    <text evidence="3">Secondary metabolite biosynthesis.</text>
</comment>
<comment type="subcellular location">
    <subcellularLocation>
        <location evidence="2">Membrane</location>
    </subcellularLocation>
</comment>
<dbReference type="PRINTS" id="PR00385">
    <property type="entry name" value="P450"/>
</dbReference>
<keyword evidence="5 13" id="KW-0349">Heme</keyword>
<keyword evidence="12 14" id="KW-0472">Membrane</keyword>
<keyword evidence="7 13" id="KW-0479">Metal-binding</keyword>
<gene>
    <name evidence="15" type="ORF">DACRYDRAFT_107890</name>
</gene>
<keyword evidence="16" id="KW-1185">Reference proteome</keyword>
<evidence type="ECO:0000256" key="4">
    <source>
        <dbReference type="ARBA" id="ARBA00010617"/>
    </source>
</evidence>
<evidence type="ECO:0000313" key="15">
    <source>
        <dbReference type="EMBL" id="EJU01337.1"/>
    </source>
</evidence>
<dbReference type="GO" id="GO:0020037">
    <property type="term" value="F:heme binding"/>
    <property type="evidence" value="ECO:0007669"/>
    <property type="project" value="InterPro"/>
</dbReference>
<organism evidence="15 16">
    <name type="scientific">Dacryopinax primogenitus (strain DJM 731)</name>
    <name type="common">Brown rot fungus</name>
    <dbReference type="NCBI Taxonomy" id="1858805"/>
    <lineage>
        <taxon>Eukaryota</taxon>
        <taxon>Fungi</taxon>
        <taxon>Dikarya</taxon>
        <taxon>Basidiomycota</taxon>
        <taxon>Agaricomycotina</taxon>
        <taxon>Dacrymycetes</taxon>
        <taxon>Dacrymycetales</taxon>
        <taxon>Dacrymycetaceae</taxon>
        <taxon>Dacryopinax</taxon>
    </lineage>
</organism>
<evidence type="ECO:0000256" key="3">
    <source>
        <dbReference type="ARBA" id="ARBA00005179"/>
    </source>
</evidence>
<dbReference type="GeneID" id="63683615"/>
<dbReference type="AlphaFoldDB" id="M5G676"/>
<comment type="cofactor">
    <cofactor evidence="1 13">
        <name>heme</name>
        <dbReference type="ChEBI" id="CHEBI:30413"/>
    </cofactor>
</comment>
<dbReference type="PANTHER" id="PTHR46300:SF2">
    <property type="entry name" value="CYTOCHROME P450 MONOOXYGENASE ALNH-RELATED"/>
    <property type="match status" value="1"/>
</dbReference>
<evidence type="ECO:0000256" key="11">
    <source>
        <dbReference type="ARBA" id="ARBA00023033"/>
    </source>
</evidence>
<dbReference type="RefSeq" id="XP_040628234.1">
    <property type="nucleotide sequence ID" value="XM_040768553.1"/>
</dbReference>
<accession>M5G676</accession>
<sequence>MTIAPTVKFSMAFTISLVAVVCIICLAIWKHLRKNKLSKLPPGPPGLPIIGNILDMPSKMLFLKLDEWKNQYGEIVYYNLAGTKVVVLNSVKAATDILEKQSGVTSGRMRMVMASEIMGGDLFPLFIEYGTRWRRTRRASRQVFNANACQVFWPMQEHESEVLIRDLHADQSRLEDHLSRLTASVTWRLLYGGPPIGDPNDERVKLLQDFSAGMARAGELGTFIVDVFPFLKPLPTWMAGWKKQGVKFFEDNDAYFRRLFREGAKYKEEVSFVNYSLKIAERFGISHQELAWVTGAHFSAGEETTATVLFYFVQAMLLYPETCKKGQEEIDRVCGNRIPRFSDSDQLPYVGAMVKEVVRWRTPAPAGIPHAATQDFVYQSYVIPKGTVIVDNVWSISHDPSVFPNSDTYDPSRYLTSSGELRTSSDPADQVYVFGHGRWICPGKDIAMNSLFIDIAALLWAFDFARPVGSDGKECVPGNMDFVDKGLVVRPAPFGFNLKPRRDNLDDLLAQF</sequence>
<evidence type="ECO:0000256" key="2">
    <source>
        <dbReference type="ARBA" id="ARBA00004370"/>
    </source>
</evidence>
<keyword evidence="8 14" id="KW-1133">Transmembrane helix</keyword>
<feature type="binding site" description="axial binding residue" evidence="13">
    <location>
        <position position="441"/>
    </location>
    <ligand>
        <name>heme</name>
        <dbReference type="ChEBI" id="CHEBI:30413"/>
    </ligand>
    <ligandPart>
        <name>Fe</name>
        <dbReference type="ChEBI" id="CHEBI:18248"/>
    </ligandPart>
</feature>
<dbReference type="Pfam" id="PF00067">
    <property type="entry name" value="p450"/>
    <property type="match status" value="1"/>
</dbReference>
<dbReference type="STRING" id="1858805.M5G676"/>
<evidence type="ECO:0000256" key="7">
    <source>
        <dbReference type="ARBA" id="ARBA00022723"/>
    </source>
</evidence>
<dbReference type="GO" id="GO:0005506">
    <property type="term" value="F:iron ion binding"/>
    <property type="evidence" value="ECO:0007669"/>
    <property type="project" value="InterPro"/>
</dbReference>
<dbReference type="PANTHER" id="PTHR46300">
    <property type="entry name" value="P450, PUTATIVE (EUROFUNG)-RELATED-RELATED"/>
    <property type="match status" value="1"/>
</dbReference>
<evidence type="ECO:0000256" key="5">
    <source>
        <dbReference type="ARBA" id="ARBA00022617"/>
    </source>
</evidence>
<dbReference type="GO" id="GO:0004497">
    <property type="term" value="F:monooxygenase activity"/>
    <property type="evidence" value="ECO:0007669"/>
    <property type="project" value="UniProtKB-KW"/>
</dbReference>
<dbReference type="HOGENOM" id="CLU_001570_2_3_1"/>
<name>M5G676_DACPD</name>
<dbReference type="Proteomes" id="UP000030653">
    <property type="component" value="Unassembled WGS sequence"/>
</dbReference>
<evidence type="ECO:0000256" key="13">
    <source>
        <dbReference type="PIRSR" id="PIRSR602401-1"/>
    </source>
</evidence>
<comment type="similarity">
    <text evidence="4">Belongs to the cytochrome P450 family.</text>
</comment>